<evidence type="ECO:0000313" key="2">
    <source>
        <dbReference type="EMBL" id="MBD6614364.1"/>
    </source>
</evidence>
<reference evidence="2" key="1">
    <citation type="submission" date="2019-07" db="EMBL/GenBank/DDBJ databases">
        <title>Toxilogical consequences of a new and cryptic species of cyanobacteria (Komarekiella delphini-convector) recovered from the epidermis of a bottlenose dolphin and 1500 ft. in the air.</title>
        <authorList>
            <person name="Brown A.O."/>
            <person name="Dvorak P."/>
            <person name="Villanueva C.D."/>
            <person name="Foss A.J."/>
            <person name="Garvey A.D."/>
            <person name="Gibson Q.A."/>
            <person name="Johansen J.R."/>
            <person name="Casamatta D.A."/>
        </authorList>
    </citation>
    <scope>NUCLEOTIDE SEQUENCE</scope>
    <source>
        <strain evidence="2">SJRDD-AB1</strain>
    </source>
</reference>
<comment type="caution">
    <text evidence="2">The sequence shown here is derived from an EMBL/GenBank/DDBJ whole genome shotgun (WGS) entry which is preliminary data.</text>
</comment>
<evidence type="ECO:0000313" key="3">
    <source>
        <dbReference type="Proteomes" id="UP001165986"/>
    </source>
</evidence>
<evidence type="ECO:0000256" key="1">
    <source>
        <dbReference type="SAM" id="MobiDB-lite"/>
    </source>
</evidence>
<dbReference type="Proteomes" id="UP001165986">
    <property type="component" value="Unassembled WGS sequence"/>
</dbReference>
<name>A0AA40SSS3_9NOST</name>
<proteinExistence type="predicted"/>
<dbReference type="AlphaFoldDB" id="A0AA40SSS3"/>
<dbReference type="EMBL" id="VJXY01000001">
    <property type="protein sequence ID" value="MBD6614364.1"/>
    <property type="molecule type" value="Genomic_DNA"/>
</dbReference>
<gene>
    <name evidence="2" type="ORF">FNW02_00360</name>
</gene>
<feature type="region of interest" description="Disordered" evidence="1">
    <location>
        <begin position="27"/>
        <end position="57"/>
    </location>
</feature>
<organism evidence="2 3">
    <name type="scientific">Komarekiella delphini-convector SJRDD-AB1</name>
    <dbReference type="NCBI Taxonomy" id="2593771"/>
    <lineage>
        <taxon>Bacteria</taxon>
        <taxon>Bacillati</taxon>
        <taxon>Cyanobacteriota</taxon>
        <taxon>Cyanophyceae</taxon>
        <taxon>Nostocales</taxon>
        <taxon>Nostocaceae</taxon>
        <taxon>Komarekiella</taxon>
        <taxon>Komarekiella delphini-convector</taxon>
    </lineage>
</organism>
<keyword evidence="3" id="KW-1185">Reference proteome</keyword>
<accession>A0AA40SSS3</accession>
<protein>
    <submittedName>
        <fullName evidence="2">Uncharacterized protein</fullName>
    </submittedName>
</protein>
<sequence length="68" mass="7346">MSDDSTRVLTLFWRGFGIGELGAPSGDRGQWGLGTMGRQRGRGAEGQGGRGGRGSKKSDLYQYFCEMV</sequence>